<dbReference type="InterPro" id="IPR029044">
    <property type="entry name" value="Nucleotide-diphossugar_trans"/>
</dbReference>
<evidence type="ECO:0000313" key="2">
    <source>
        <dbReference type="EMBL" id="RLJ73895.1"/>
    </source>
</evidence>
<dbReference type="CDD" id="cd06433">
    <property type="entry name" value="GT_2_WfgS_like"/>
    <property type="match status" value="1"/>
</dbReference>
<dbReference type="AlphaFoldDB" id="A0A497XVX1"/>
<accession>A0A497XVX1</accession>
<evidence type="ECO:0000313" key="3">
    <source>
        <dbReference type="EMBL" id="TFB32498.1"/>
    </source>
</evidence>
<dbReference type="Gene3D" id="3.90.550.10">
    <property type="entry name" value="Spore Coat Polysaccharide Biosynthesis Protein SpsA, Chain A"/>
    <property type="match status" value="1"/>
</dbReference>
<evidence type="ECO:0000313" key="5">
    <source>
        <dbReference type="Proteomes" id="UP000297429"/>
    </source>
</evidence>
<dbReference type="PANTHER" id="PTHR22916:SF67">
    <property type="entry name" value="COLANIC ACID BIOSYNTHESIS GLYCOSYL TRANSFERASE WCAE-RELATED"/>
    <property type="match status" value="1"/>
</dbReference>
<protein>
    <submittedName>
        <fullName evidence="2 3">Glycosyltransferase</fullName>
    </submittedName>
</protein>
<dbReference type="OrthoDB" id="9788101at2"/>
<dbReference type="RefSeq" id="WP_121286034.1">
    <property type="nucleotide sequence ID" value="NZ_RCCK01000013.1"/>
</dbReference>
<reference evidence="3 5" key="2">
    <citation type="submission" date="2019-03" db="EMBL/GenBank/DDBJ databases">
        <authorList>
            <person name="He R.-H."/>
        </authorList>
    </citation>
    <scope>NUCLEOTIDE SEQUENCE [LARGE SCALE GENOMIC DNA]</scope>
    <source>
        <strain evidence="3 5">DSM 19624</strain>
    </source>
</reference>
<dbReference type="Proteomes" id="UP000297429">
    <property type="component" value="Unassembled WGS sequence"/>
</dbReference>
<evidence type="ECO:0000313" key="4">
    <source>
        <dbReference type="Proteomes" id="UP000273898"/>
    </source>
</evidence>
<proteinExistence type="predicted"/>
<feature type="domain" description="Glycosyltransferase 2-like" evidence="1">
    <location>
        <begin position="12"/>
        <end position="123"/>
    </location>
</feature>
<dbReference type="PANTHER" id="PTHR22916">
    <property type="entry name" value="GLYCOSYLTRANSFERASE"/>
    <property type="match status" value="1"/>
</dbReference>
<organism evidence="2 4">
    <name type="scientific">Pedobacter alluvionis</name>
    <dbReference type="NCBI Taxonomy" id="475253"/>
    <lineage>
        <taxon>Bacteria</taxon>
        <taxon>Pseudomonadati</taxon>
        <taxon>Bacteroidota</taxon>
        <taxon>Sphingobacteriia</taxon>
        <taxon>Sphingobacteriales</taxon>
        <taxon>Sphingobacteriaceae</taxon>
        <taxon>Pedobacter</taxon>
    </lineage>
</organism>
<keyword evidence="2" id="KW-0808">Transferase</keyword>
<sequence>MQDKSENAPLISIIIVCYNSYSTIRETFDSIICQVFKNYELIVIDGGSTDGTLNILKEYQEYFRYSISEKDDGIYDAMNKGIVKARGKYIYFIGSDDVIYNSNSLNEVSNHLKDSSTIYYGDVLFKTRNVIYDGAFNIFKIATRNISHQSIFYPITAFHNQKFEVKYKIYADYAFNLKLYGSGAFGFKYIPVIIANFNDLGASGSLTQDECFQKDFLSIIKKNFPFYIYIYRIVRTKISKLLGK</sequence>
<dbReference type="Pfam" id="PF00535">
    <property type="entry name" value="Glycos_transf_2"/>
    <property type="match status" value="1"/>
</dbReference>
<dbReference type="InterPro" id="IPR001173">
    <property type="entry name" value="Glyco_trans_2-like"/>
</dbReference>
<dbReference type="Proteomes" id="UP000273898">
    <property type="component" value="Unassembled WGS sequence"/>
</dbReference>
<name>A0A497XVX1_9SPHI</name>
<dbReference type="EMBL" id="SOPX01000001">
    <property type="protein sequence ID" value="TFB32498.1"/>
    <property type="molecule type" value="Genomic_DNA"/>
</dbReference>
<keyword evidence="5" id="KW-1185">Reference proteome</keyword>
<reference evidence="2 4" key="1">
    <citation type="submission" date="2018-10" db="EMBL/GenBank/DDBJ databases">
        <title>Genomic Encyclopedia of Archaeal and Bacterial Type Strains, Phase II (KMG-II): from individual species to whole genera.</title>
        <authorList>
            <person name="Goeker M."/>
        </authorList>
    </citation>
    <scope>NUCLEOTIDE SEQUENCE [LARGE SCALE GENOMIC DNA]</scope>
    <source>
        <strain evidence="2 4">DSM 19624</strain>
    </source>
</reference>
<comment type="caution">
    <text evidence="2">The sequence shown here is derived from an EMBL/GenBank/DDBJ whole genome shotgun (WGS) entry which is preliminary data.</text>
</comment>
<gene>
    <name evidence="2" type="ORF">BCL90_4061</name>
    <name evidence="3" type="ORF">E3V97_00225</name>
</gene>
<dbReference type="GO" id="GO:0016758">
    <property type="term" value="F:hexosyltransferase activity"/>
    <property type="evidence" value="ECO:0007669"/>
    <property type="project" value="UniProtKB-ARBA"/>
</dbReference>
<dbReference type="EMBL" id="RCCK01000013">
    <property type="protein sequence ID" value="RLJ73895.1"/>
    <property type="molecule type" value="Genomic_DNA"/>
</dbReference>
<evidence type="ECO:0000259" key="1">
    <source>
        <dbReference type="Pfam" id="PF00535"/>
    </source>
</evidence>
<dbReference type="SUPFAM" id="SSF53448">
    <property type="entry name" value="Nucleotide-diphospho-sugar transferases"/>
    <property type="match status" value="1"/>
</dbReference>